<name>L0B3B0_THEEQ</name>
<evidence type="ECO:0000259" key="14">
    <source>
        <dbReference type="PROSITE" id="PS51483"/>
    </source>
</evidence>
<dbReference type="InterPro" id="IPR020825">
    <property type="entry name" value="Phe-tRNA_synthase-like_B3/B4"/>
</dbReference>
<keyword evidence="10" id="KW-0460">Magnesium</keyword>
<dbReference type="GO" id="GO:0000287">
    <property type="term" value="F:magnesium ion binding"/>
    <property type="evidence" value="ECO:0007669"/>
    <property type="project" value="InterPro"/>
</dbReference>
<evidence type="ECO:0000256" key="8">
    <source>
        <dbReference type="ARBA" id="ARBA00022741"/>
    </source>
</evidence>
<proteinExistence type="inferred from homology"/>
<evidence type="ECO:0000256" key="10">
    <source>
        <dbReference type="ARBA" id="ARBA00022842"/>
    </source>
</evidence>
<keyword evidence="8" id="KW-0547">Nucleotide-binding</keyword>
<dbReference type="Proteomes" id="UP000031512">
    <property type="component" value="Chromosome 3"/>
</dbReference>
<dbReference type="InterPro" id="IPR004531">
    <property type="entry name" value="Phe-tRNA-synth_IIc_bsu_arc_euk"/>
</dbReference>
<dbReference type="InterPro" id="IPR005146">
    <property type="entry name" value="B3/B4_tRNA-bd"/>
</dbReference>
<dbReference type="GO" id="GO:0006432">
    <property type="term" value="P:phenylalanyl-tRNA aminoacylation"/>
    <property type="evidence" value="ECO:0007669"/>
    <property type="project" value="InterPro"/>
</dbReference>
<dbReference type="Gene3D" id="3.30.930.10">
    <property type="entry name" value="Bira Bifunctional Protein, Domain 2"/>
    <property type="match status" value="1"/>
</dbReference>
<gene>
    <name evidence="15" type="ORF">BEWA_011290</name>
</gene>
<dbReference type="GO" id="GO:0009328">
    <property type="term" value="C:phenylalanine-tRNA ligase complex"/>
    <property type="evidence" value="ECO:0007669"/>
    <property type="project" value="TreeGrafter"/>
</dbReference>
<dbReference type="KEGG" id="beq:BEWA_011290"/>
<dbReference type="SMART" id="SM00873">
    <property type="entry name" value="B3_4"/>
    <property type="match status" value="1"/>
</dbReference>
<dbReference type="Gene3D" id="3.50.40.10">
    <property type="entry name" value="Phenylalanyl-trna Synthetase, Chain B, domain 3"/>
    <property type="match status" value="1"/>
</dbReference>
<dbReference type="PANTHER" id="PTHR10947:SF0">
    <property type="entry name" value="PHENYLALANINE--TRNA LIGASE BETA SUBUNIT"/>
    <property type="match status" value="1"/>
</dbReference>
<dbReference type="SUPFAM" id="SSF46955">
    <property type="entry name" value="Putative DNA-binding domain"/>
    <property type="match status" value="2"/>
</dbReference>
<evidence type="ECO:0000256" key="11">
    <source>
        <dbReference type="ARBA" id="ARBA00022917"/>
    </source>
</evidence>
<keyword evidence="16" id="KW-1185">Reference proteome</keyword>
<dbReference type="EC" id="6.1.1.20" evidence="4"/>
<keyword evidence="7" id="KW-0479">Metal-binding</keyword>
<dbReference type="Pfam" id="PF03483">
    <property type="entry name" value="B3_4"/>
    <property type="match status" value="1"/>
</dbReference>
<evidence type="ECO:0000256" key="12">
    <source>
        <dbReference type="ARBA" id="ARBA00023146"/>
    </source>
</evidence>
<dbReference type="eggNOG" id="KOG2472">
    <property type="taxonomic scope" value="Eukaryota"/>
</dbReference>
<dbReference type="RefSeq" id="XP_004831377.1">
    <property type="nucleotide sequence ID" value="XM_004831320.1"/>
</dbReference>
<keyword evidence="5" id="KW-0963">Cytoplasm</keyword>
<evidence type="ECO:0000256" key="7">
    <source>
        <dbReference type="ARBA" id="ARBA00022723"/>
    </source>
</evidence>
<dbReference type="InterPro" id="IPR040659">
    <property type="entry name" value="PhetRS_B1"/>
</dbReference>
<dbReference type="SUPFAM" id="SSF55681">
    <property type="entry name" value="Class II aaRS and biotin synthetases"/>
    <property type="match status" value="1"/>
</dbReference>
<evidence type="ECO:0000256" key="1">
    <source>
        <dbReference type="ARBA" id="ARBA00001946"/>
    </source>
</evidence>
<dbReference type="VEuPathDB" id="PiroplasmaDB:BEWA_011290"/>
<dbReference type="FunFam" id="3.50.40.10:FF:000002">
    <property type="entry name" value="phenylalanine--tRNA ligase beta subunit"/>
    <property type="match status" value="1"/>
</dbReference>
<accession>L0B3B0</accession>
<organism evidence="15 16">
    <name type="scientific">Theileria equi strain WA</name>
    <dbReference type="NCBI Taxonomy" id="1537102"/>
    <lineage>
        <taxon>Eukaryota</taxon>
        <taxon>Sar</taxon>
        <taxon>Alveolata</taxon>
        <taxon>Apicomplexa</taxon>
        <taxon>Aconoidasida</taxon>
        <taxon>Piroplasmida</taxon>
        <taxon>Theileriidae</taxon>
        <taxon>Theileria</taxon>
    </lineage>
</organism>
<keyword evidence="11" id="KW-0648">Protein biosynthesis</keyword>
<evidence type="ECO:0000256" key="3">
    <source>
        <dbReference type="ARBA" id="ARBA00007438"/>
    </source>
</evidence>
<keyword evidence="9" id="KW-0067">ATP-binding</keyword>
<dbReference type="InterPro" id="IPR045864">
    <property type="entry name" value="aa-tRNA-synth_II/BPL/LPL"/>
</dbReference>
<dbReference type="Pfam" id="PF03484">
    <property type="entry name" value="B5"/>
    <property type="match status" value="1"/>
</dbReference>
<evidence type="ECO:0000256" key="4">
    <source>
        <dbReference type="ARBA" id="ARBA00012814"/>
    </source>
</evidence>
<dbReference type="SMART" id="SM00874">
    <property type="entry name" value="B5"/>
    <property type="match status" value="1"/>
</dbReference>
<reference evidence="15 16" key="1">
    <citation type="journal article" date="2012" name="BMC Genomics">
        <title>Comparative genomic analysis and phylogenetic position of Theileria equi.</title>
        <authorList>
            <person name="Kappmeyer L.S."/>
            <person name="Thiagarajan M."/>
            <person name="Herndon D.R."/>
            <person name="Ramsay J.D."/>
            <person name="Caler E."/>
            <person name="Djikeng A."/>
            <person name="Gillespie J.J."/>
            <person name="Lau A.O."/>
            <person name="Roalson E.H."/>
            <person name="Silva J.C."/>
            <person name="Silva M.G."/>
            <person name="Suarez C.E."/>
            <person name="Ueti M.W."/>
            <person name="Nene V.M."/>
            <person name="Mealey R.H."/>
            <person name="Knowles D.P."/>
            <person name="Brayton K.A."/>
        </authorList>
    </citation>
    <scope>NUCLEOTIDE SEQUENCE [LARGE SCALE GENOMIC DNA]</scope>
    <source>
        <strain evidence="15 16">WA</strain>
    </source>
</reference>
<dbReference type="Pfam" id="PF18262">
    <property type="entry name" value="PhetRS_B1"/>
    <property type="match status" value="1"/>
</dbReference>
<evidence type="ECO:0000313" key="15">
    <source>
        <dbReference type="EMBL" id="AFZ81711.1"/>
    </source>
</evidence>
<dbReference type="AlphaFoldDB" id="L0B3B0"/>
<dbReference type="GO" id="GO:0004826">
    <property type="term" value="F:phenylalanine-tRNA ligase activity"/>
    <property type="evidence" value="ECO:0007669"/>
    <property type="project" value="UniProtKB-EC"/>
</dbReference>
<dbReference type="PANTHER" id="PTHR10947">
    <property type="entry name" value="PHENYLALANYL-TRNA SYNTHETASE BETA CHAIN AND LEUCINE-RICH REPEAT-CONTAINING PROTEIN 47"/>
    <property type="match status" value="1"/>
</dbReference>
<evidence type="ECO:0000256" key="6">
    <source>
        <dbReference type="ARBA" id="ARBA00022598"/>
    </source>
</evidence>
<evidence type="ECO:0000256" key="5">
    <source>
        <dbReference type="ARBA" id="ARBA00022490"/>
    </source>
</evidence>
<sequence>MPTISVLKSEFYKQLGTNLSTEELESLCFEFGIEYDGIEINETGSEFLKIEVPANRYDLLCMEGLVSALLTYKWNSKAPNYRLVPSTPNPYAKITVGKECASLRPFIFSAILRDVKLNNENYKSLIDLQEKLHHNICRKRTIAAIGTHDLDSVRPPFTYTLERPEDIVFSPLTDGTKEYNAYELLKTYESHPQLKTYVKILENSELYPVVRDADGNVCSLPPIINSFKSRITLETRNIFIEVTAVDKIKGNIVLNQVVSAFSQYCSDKFTIEPVLIQYDDHVVTPNITPRSLRASTTYLSTLTGIKDLTPEFTCSLLEKMMISAMVVNDDTIEAHIPITRSDIQHACDIGEDIAISYGYKNIERKTFNMGSLLEKTILAKNVRRLFASCSYKETLMPILDSFKSGYESMNWKIPLDIEINSPVVIKNSQVAEQEILRTTLIPGLLKTIFNKKASLLPIRIFEIGDVVWRKNDSECGAINNLKCAGAYANISTAGLEEIQGTSELLLNSLGFVSEYQIWEYDLNKKTLPESWKHKYKLVETEDPAFLSGRVVNITMTTTPFVTIGVIGIIHPTVLRNFNISMPVSLFELDLALIQKITKS</sequence>
<protein>
    <recommendedName>
        <fullName evidence="4">phenylalanine--tRNA ligase</fullName>
        <ecNumber evidence="4">6.1.1.20</ecNumber>
    </recommendedName>
    <alternativeName>
        <fullName evidence="13">Phenylalanyl-tRNA synthetase beta subunit</fullName>
    </alternativeName>
</protein>
<evidence type="ECO:0000256" key="9">
    <source>
        <dbReference type="ARBA" id="ARBA00022840"/>
    </source>
</evidence>
<dbReference type="NCBIfam" id="TIGR00471">
    <property type="entry name" value="pheT_arch"/>
    <property type="match status" value="1"/>
</dbReference>
<dbReference type="InterPro" id="IPR009061">
    <property type="entry name" value="DNA-bd_dom_put_sf"/>
</dbReference>
<dbReference type="InterPro" id="IPR045060">
    <property type="entry name" value="Phe-tRNA-ligase_IIc_bsu"/>
</dbReference>
<comment type="similarity">
    <text evidence="3">Belongs to the phenylalanyl-tRNA synthetase beta subunit family. Type 2 subfamily.</text>
</comment>
<dbReference type="InterPro" id="IPR005147">
    <property type="entry name" value="tRNA_synthase_B5-dom"/>
</dbReference>
<keyword evidence="12 15" id="KW-0030">Aminoacyl-tRNA synthetase</keyword>
<keyword evidence="6 15" id="KW-0436">Ligase</keyword>
<comment type="subcellular location">
    <subcellularLocation>
        <location evidence="2">Cytoplasm</location>
    </subcellularLocation>
</comment>
<dbReference type="Pfam" id="PF17759">
    <property type="entry name" value="tRNA_synthFbeta"/>
    <property type="match status" value="1"/>
</dbReference>
<dbReference type="STRING" id="1537102.L0B3B0"/>
<evidence type="ECO:0000313" key="16">
    <source>
        <dbReference type="Proteomes" id="UP000031512"/>
    </source>
</evidence>
<comment type="cofactor">
    <cofactor evidence="1">
        <name>Mg(2+)</name>
        <dbReference type="ChEBI" id="CHEBI:18420"/>
    </cofactor>
</comment>
<dbReference type="InterPro" id="IPR041616">
    <property type="entry name" value="PheRS_beta_core"/>
</dbReference>
<evidence type="ECO:0000256" key="13">
    <source>
        <dbReference type="ARBA" id="ARBA00033189"/>
    </source>
</evidence>
<evidence type="ECO:0000256" key="2">
    <source>
        <dbReference type="ARBA" id="ARBA00004496"/>
    </source>
</evidence>
<dbReference type="OrthoDB" id="1698572at2759"/>
<dbReference type="Gene3D" id="3.30.56.10">
    <property type="match status" value="2"/>
</dbReference>
<dbReference type="EMBL" id="CP001670">
    <property type="protein sequence ID" value="AFZ81711.1"/>
    <property type="molecule type" value="Genomic_DNA"/>
</dbReference>
<dbReference type="GO" id="GO:0005524">
    <property type="term" value="F:ATP binding"/>
    <property type="evidence" value="ECO:0007669"/>
    <property type="project" value="UniProtKB-KW"/>
</dbReference>
<dbReference type="GeneID" id="15804817"/>
<dbReference type="PROSITE" id="PS51483">
    <property type="entry name" value="B5"/>
    <property type="match status" value="1"/>
</dbReference>
<dbReference type="GO" id="GO:0003723">
    <property type="term" value="F:RNA binding"/>
    <property type="evidence" value="ECO:0007669"/>
    <property type="project" value="InterPro"/>
</dbReference>
<feature type="domain" description="B5" evidence="14">
    <location>
        <begin position="287"/>
        <end position="364"/>
    </location>
</feature>